<dbReference type="GO" id="GO:0005886">
    <property type="term" value="C:plasma membrane"/>
    <property type="evidence" value="ECO:0007669"/>
    <property type="project" value="TreeGrafter"/>
</dbReference>
<dbReference type="EMBL" id="JAFNEN010000041">
    <property type="protein sequence ID" value="KAG8198292.1"/>
    <property type="molecule type" value="Genomic_DNA"/>
</dbReference>
<feature type="region of interest" description="Disordered" evidence="5">
    <location>
        <begin position="445"/>
        <end position="466"/>
    </location>
</feature>
<comment type="subcellular location">
    <subcellularLocation>
        <location evidence="1">Membrane</location>
        <topology evidence="1">Multi-pass membrane protein</topology>
    </subcellularLocation>
</comment>
<feature type="compositionally biased region" description="Polar residues" evidence="5">
    <location>
        <begin position="506"/>
        <end position="516"/>
    </location>
</feature>
<dbReference type="AlphaFoldDB" id="A0AAV6VNP4"/>
<organism evidence="8 9">
    <name type="scientific">Oedothorax gibbosus</name>
    <dbReference type="NCBI Taxonomy" id="931172"/>
    <lineage>
        <taxon>Eukaryota</taxon>
        <taxon>Metazoa</taxon>
        <taxon>Ecdysozoa</taxon>
        <taxon>Arthropoda</taxon>
        <taxon>Chelicerata</taxon>
        <taxon>Arachnida</taxon>
        <taxon>Araneae</taxon>
        <taxon>Araneomorphae</taxon>
        <taxon>Entelegynae</taxon>
        <taxon>Araneoidea</taxon>
        <taxon>Linyphiidae</taxon>
        <taxon>Erigoninae</taxon>
        <taxon>Oedothorax</taxon>
    </lineage>
</organism>
<evidence type="ECO:0000256" key="6">
    <source>
        <dbReference type="SAM" id="Phobius"/>
    </source>
</evidence>
<keyword evidence="2 6" id="KW-0812">Transmembrane</keyword>
<feature type="region of interest" description="Disordered" evidence="5">
    <location>
        <begin position="504"/>
        <end position="628"/>
    </location>
</feature>
<keyword evidence="4 6" id="KW-0472">Membrane</keyword>
<feature type="compositionally biased region" description="Basic and acidic residues" evidence="5">
    <location>
        <begin position="573"/>
        <end position="583"/>
    </location>
</feature>
<evidence type="ECO:0000256" key="2">
    <source>
        <dbReference type="ARBA" id="ARBA00022692"/>
    </source>
</evidence>
<sequence length="678" mass="74428">MLSKSKQKLALGAFPFSSNSKDSMLSTIWGIPALIVGLSVGVSVDQYGNHFFCWLSVHENVVWSLVGPVCLIVIVTLGVFMAALKTSLQCKDPVTNFGTLKTLLWLAIILLPIQGSTWVLAILSVNETHTILQYAFSIFCLIEGIYIFVGYCVINRKVQQQIRFIWLRYIKNKKYPEVHEVQTSLSSSAYSPSTRAYHRSIGISTSSATSRSTSKTCASHKAGSEARLSENLPSTSELEEIPNDRGIYCKHGKYYEQTLRNSNYEQNKGSVKSCMDDLLNRNHSATPCQLSLSAEGNDDKSYEGLKFSECTESTSSGPKMGVNVFSYPRLPGSRSPLSKTSLSLKMGLNSKDPSLSWGSVDSQKSSPLSAPLCSARPEFNTPRMGISGVEKSIHSARDALAETNSLDSNLHLTTAGRGDFKTGICSSCRSQSFSKDTFSDFSSCGSPQYEGQTRSPYHNKSSPIREGCKQAHSSREKCVDCCQITSPRHSQSAGNCERLKSPVSEKLQNGESSMNASKEELSCKLKKTTSISGSNKSGYMGESSSRDTTPSSDSTKAFKQCSSNQSIPDTTSLEDRSSPRLIDDTPSDEEMPMNINFSFAYQTSTTSSDRNDRSYNIPKLTVRSSGGAPPLATAEISDSDFNDAMETAKNDRIHAFLNLLYTPTWIHFYEDCYKNAPL</sequence>
<dbReference type="SUPFAM" id="SSF81321">
    <property type="entry name" value="Family A G protein-coupled receptor-like"/>
    <property type="match status" value="1"/>
</dbReference>
<gene>
    <name evidence="8" type="ORF">JTE90_021546</name>
</gene>
<feature type="region of interest" description="Disordered" evidence="5">
    <location>
        <begin position="204"/>
        <end position="236"/>
    </location>
</feature>
<dbReference type="PANTHER" id="PTHR12011">
    <property type="entry name" value="ADHESION G-PROTEIN COUPLED RECEPTOR"/>
    <property type="match status" value="1"/>
</dbReference>
<evidence type="ECO:0000256" key="1">
    <source>
        <dbReference type="ARBA" id="ARBA00004141"/>
    </source>
</evidence>
<feature type="transmembrane region" description="Helical" evidence="6">
    <location>
        <begin position="131"/>
        <end position="154"/>
    </location>
</feature>
<evidence type="ECO:0000256" key="3">
    <source>
        <dbReference type="ARBA" id="ARBA00022989"/>
    </source>
</evidence>
<keyword evidence="9" id="KW-1185">Reference proteome</keyword>
<feature type="compositionally biased region" description="Polar residues" evidence="5">
    <location>
        <begin position="560"/>
        <end position="571"/>
    </location>
</feature>
<feature type="transmembrane region" description="Helical" evidence="6">
    <location>
        <begin position="62"/>
        <end position="83"/>
    </location>
</feature>
<dbReference type="Gene3D" id="1.20.1070.10">
    <property type="entry name" value="Rhodopsin 7-helix transmembrane proteins"/>
    <property type="match status" value="1"/>
</dbReference>
<feature type="compositionally biased region" description="Low complexity" evidence="5">
    <location>
        <begin position="204"/>
        <end position="219"/>
    </location>
</feature>
<dbReference type="GO" id="GO:0004930">
    <property type="term" value="F:G protein-coupled receptor activity"/>
    <property type="evidence" value="ECO:0007669"/>
    <property type="project" value="InterPro"/>
</dbReference>
<evidence type="ECO:0000256" key="5">
    <source>
        <dbReference type="SAM" id="MobiDB-lite"/>
    </source>
</evidence>
<protein>
    <recommendedName>
        <fullName evidence="7">G-protein coupled receptors family 2 profile 2 domain-containing protein</fullName>
    </recommendedName>
</protein>
<evidence type="ECO:0000313" key="8">
    <source>
        <dbReference type="EMBL" id="KAG8198292.1"/>
    </source>
</evidence>
<feature type="compositionally biased region" description="Polar residues" evidence="5">
    <location>
        <begin position="528"/>
        <end position="537"/>
    </location>
</feature>
<feature type="transmembrane region" description="Helical" evidence="6">
    <location>
        <begin position="103"/>
        <end position="125"/>
    </location>
</feature>
<feature type="domain" description="G-protein coupled receptors family 2 profile 2" evidence="7">
    <location>
        <begin position="29"/>
        <end position="155"/>
    </location>
</feature>
<feature type="compositionally biased region" description="Low complexity" evidence="5">
    <location>
        <begin position="546"/>
        <end position="555"/>
    </location>
</feature>
<dbReference type="GO" id="GO:0007166">
    <property type="term" value="P:cell surface receptor signaling pathway"/>
    <property type="evidence" value="ECO:0007669"/>
    <property type="project" value="InterPro"/>
</dbReference>
<feature type="transmembrane region" description="Helical" evidence="6">
    <location>
        <begin position="24"/>
        <end position="42"/>
    </location>
</feature>
<name>A0AAV6VNP4_9ARAC</name>
<accession>A0AAV6VNP4</accession>
<comment type="caution">
    <text evidence="8">The sequence shown here is derived from an EMBL/GenBank/DDBJ whole genome shotgun (WGS) entry which is preliminary data.</text>
</comment>
<dbReference type="PROSITE" id="PS50261">
    <property type="entry name" value="G_PROTEIN_RECEP_F2_4"/>
    <property type="match status" value="1"/>
</dbReference>
<keyword evidence="3 6" id="KW-1133">Transmembrane helix</keyword>
<evidence type="ECO:0000256" key="4">
    <source>
        <dbReference type="ARBA" id="ARBA00023136"/>
    </source>
</evidence>
<dbReference type="GO" id="GO:0007189">
    <property type="term" value="P:adenylate cyclase-activating G protein-coupled receptor signaling pathway"/>
    <property type="evidence" value="ECO:0007669"/>
    <property type="project" value="TreeGrafter"/>
</dbReference>
<dbReference type="Proteomes" id="UP000827092">
    <property type="component" value="Unassembled WGS sequence"/>
</dbReference>
<dbReference type="InterPro" id="IPR017981">
    <property type="entry name" value="GPCR_2-like_7TM"/>
</dbReference>
<dbReference type="PANTHER" id="PTHR12011:SF471">
    <property type="entry name" value="G-PROTEIN COUPLED RECEPTORS FAMILY 2 PROFILE 2 DOMAIN-CONTAINING PROTEIN"/>
    <property type="match status" value="1"/>
</dbReference>
<dbReference type="InterPro" id="IPR000832">
    <property type="entry name" value="GPCR_2_secretin-like"/>
</dbReference>
<reference evidence="8 9" key="1">
    <citation type="journal article" date="2022" name="Nat. Ecol. Evol.">
        <title>A masculinizing supergene underlies an exaggerated male reproductive morph in a spider.</title>
        <authorList>
            <person name="Hendrickx F."/>
            <person name="De Corte Z."/>
            <person name="Sonet G."/>
            <person name="Van Belleghem S.M."/>
            <person name="Kostlbacher S."/>
            <person name="Vangestel C."/>
        </authorList>
    </citation>
    <scope>NUCLEOTIDE SEQUENCE [LARGE SCALE GENOMIC DNA]</scope>
    <source>
        <strain evidence="8">W744_W776</strain>
    </source>
</reference>
<evidence type="ECO:0000313" key="9">
    <source>
        <dbReference type="Proteomes" id="UP000827092"/>
    </source>
</evidence>
<evidence type="ECO:0000259" key="7">
    <source>
        <dbReference type="PROSITE" id="PS50261"/>
    </source>
</evidence>
<feature type="compositionally biased region" description="Polar residues" evidence="5">
    <location>
        <begin position="445"/>
        <end position="462"/>
    </location>
</feature>
<dbReference type="Pfam" id="PF00002">
    <property type="entry name" value="7tm_2"/>
    <property type="match status" value="1"/>
</dbReference>
<proteinExistence type="predicted"/>